<dbReference type="GO" id="GO:0070025">
    <property type="term" value="F:carbon monoxide binding"/>
    <property type="evidence" value="ECO:0007669"/>
    <property type="project" value="TreeGrafter"/>
</dbReference>
<dbReference type="GO" id="GO:0051604">
    <property type="term" value="P:protein maturation"/>
    <property type="evidence" value="ECO:0007669"/>
    <property type="project" value="TreeGrafter"/>
</dbReference>
<protein>
    <submittedName>
        <fullName evidence="4">Hydrogenase formation protein HypD</fullName>
    </submittedName>
</protein>
<sequence length="348" mass="38471">MITLETIKDYLKKYDGEELTFMEVCGTHTAAISQSGITEILSDKIRLVSGPGCPVCVTVASYIDKLVSLSMEENTCVATFGDMLRVRGSEKSLNDAKASGGKVILVYSPMDVIDIAKKNTQLNYVFAAVGFETTTPIYSLMLKQIIEEKIENLKLLTALKTMPKVIDWVCSVDSPINGFIAPGHVSVITGSDYFKELALKWNMPFVVSGFEAIDLLNAIYALINYKDKGEVLNLYPAYVTDKGNKAAQKQVEQYFTSCKSAWRGIGQIEDSGMQLKEEYLKYDAGSQNLIEDSKINEGCCCDKVIIGTINPTQCPLFKKVCSPETPQGACMVSTEGSCYHYYISNRKR</sequence>
<keyword evidence="2" id="KW-0479">Metal-binding</keyword>
<dbReference type="PANTHER" id="PTHR30149">
    <property type="entry name" value="HYDROGENASE PROTEIN ASSEMBLY PROTEIN HYPD"/>
    <property type="match status" value="1"/>
</dbReference>
<dbReference type="InterPro" id="IPR042244">
    <property type="entry name" value="HypD_2_sf"/>
</dbReference>
<comment type="caution">
    <text evidence="4">The sequence shown here is derived from an EMBL/GenBank/DDBJ whole genome shotgun (WGS) entry which is preliminary data.</text>
</comment>
<evidence type="ECO:0000313" key="5">
    <source>
        <dbReference type="Proteomes" id="UP000255036"/>
    </source>
</evidence>
<dbReference type="PIRSF" id="PIRSF005622">
    <property type="entry name" value="Hydrgn_mat_hypD"/>
    <property type="match status" value="1"/>
</dbReference>
<comment type="similarity">
    <text evidence="1">Belongs to the HypD family.</text>
</comment>
<dbReference type="PANTHER" id="PTHR30149:SF0">
    <property type="entry name" value="HYDROGENASE MATURATION FACTOR HYPD"/>
    <property type="match status" value="1"/>
</dbReference>
<proteinExistence type="inferred from homology"/>
<accession>A0A371ATS4</accession>
<dbReference type="InterPro" id="IPR042243">
    <property type="entry name" value="HypD_1"/>
</dbReference>
<evidence type="ECO:0000256" key="3">
    <source>
        <dbReference type="ARBA" id="ARBA00023004"/>
    </source>
</evidence>
<evidence type="ECO:0000256" key="1">
    <source>
        <dbReference type="ARBA" id="ARBA00007888"/>
    </source>
</evidence>
<evidence type="ECO:0000313" key="4">
    <source>
        <dbReference type="EMBL" id="RDU22967.1"/>
    </source>
</evidence>
<dbReference type="Gene3D" id="3.40.50.11740">
    <property type="entry name" value="HypD, alpha/beta domain 2"/>
    <property type="match status" value="2"/>
</dbReference>
<dbReference type="Proteomes" id="UP000255036">
    <property type="component" value="Unassembled WGS sequence"/>
</dbReference>
<dbReference type="GO" id="GO:0051539">
    <property type="term" value="F:4 iron, 4 sulfur cluster binding"/>
    <property type="evidence" value="ECO:0007669"/>
    <property type="project" value="TreeGrafter"/>
</dbReference>
<reference evidence="4 5" key="1">
    <citation type="submission" date="2018-07" db="EMBL/GenBank/DDBJ databases">
        <title>Anaerosacharophilus polymeroproducens gen. nov. sp. nov., an anaerobic bacterium isolated from salt field.</title>
        <authorList>
            <person name="Kim W."/>
            <person name="Yang S.-H."/>
            <person name="Oh J."/>
            <person name="Lee J.-H."/>
            <person name="Kwon K.K."/>
        </authorList>
    </citation>
    <scope>NUCLEOTIDE SEQUENCE [LARGE SCALE GENOMIC DNA]</scope>
    <source>
        <strain evidence="4 5">MCWD5</strain>
    </source>
</reference>
<dbReference type="EMBL" id="QRCT01000034">
    <property type="protein sequence ID" value="RDU22967.1"/>
    <property type="molecule type" value="Genomic_DNA"/>
</dbReference>
<dbReference type="OrthoDB" id="9770424at2"/>
<evidence type="ECO:0000256" key="2">
    <source>
        <dbReference type="ARBA" id="ARBA00022723"/>
    </source>
</evidence>
<keyword evidence="3" id="KW-0408">Iron</keyword>
<dbReference type="InterPro" id="IPR002780">
    <property type="entry name" value="Hyd_form_HypD"/>
</dbReference>
<gene>
    <name evidence="4" type="ORF">DWV06_11380</name>
</gene>
<name>A0A371ATS4_9FIRM</name>
<dbReference type="AlphaFoldDB" id="A0A371ATS4"/>
<keyword evidence="5" id="KW-1185">Reference proteome</keyword>
<dbReference type="RefSeq" id="WP_115482309.1">
    <property type="nucleotide sequence ID" value="NZ_QRCT01000034.1"/>
</dbReference>
<dbReference type="NCBIfam" id="TIGR00075">
    <property type="entry name" value="hypD"/>
    <property type="match status" value="1"/>
</dbReference>
<organism evidence="4 5">
    <name type="scientific">Anaerosacchariphilus polymeriproducens</name>
    <dbReference type="NCBI Taxonomy" id="1812858"/>
    <lineage>
        <taxon>Bacteria</taxon>
        <taxon>Bacillati</taxon>
        <taxon>Bacillota</taxon>
        <taxon>Clostridia</taxon>
        <taxon>Lachnospirales</taxon>
        <taxon>Lachnospiraceae</taxon>
        <taxon>Anaerosacchariphilus</taxon>
    </lineage>
</organism>
<dbReference type="GO" id="GO:0005506">
    <property type="term" value="F:iron ion binding"/>
    <property type="evidence" value="ECO:0007669"/>
    <property type="project" value="TreeGrafter"/>
</dbReference>
<dbReference type="Pfam" id="PF01924">
    <property type="entry name" value="HypD"/>
    <property type="match status" value="1"/>
</dbReference>
<dbReference type="Gene3D" id="6.10.20.100">
    <property type="match status" value="1"/>
</dbReference>